<dbReference type="GO" id="GO:0016740">
    <property type="term" value="F:transferase activity"/>
    <property type="evidence" value="ECO:0007669"/>
    <property type="project" value="UniProtKB-KW"/>
</dbReference>
<dbReference type="Proteomes" id="UP000435036">
    <property type="component" value="Unassembled WGS sequence"/>
</dbReference>
<dbReference type="PANTHER" id="PTHR12203:SF35">
    <property type="entry name" value="PROTEIN O-GLUCOSYLTRANSFERASE 1"/>
    <property type="match status" value="1"/>
</dbReference>
<accession>A0A6N8KXR8</accession>
<name>A0A6N8KXR8_9SPHI</name>
<proteinExistence type="predicted"/>
<sequence>MNIKKVFFQNKNSKPLYYLKAELRRLFAAHVPTRRKHLLKQLAQYNLDDIMSRVHYYNQLQEHRPLLDSPVRISENVRPARLKVYYYDSQEYLRYFDGHLQFQLIPGDVTTIPHSPSLVKSRPIAGDIANAVLLNLDKVRHFNFIQDDIPFAAKKDMLIGRAAVQQEHRRRFYELYFHHPLCDLGDIMKDSPWLKPKISIAEHLNYKFILAIEGNDVATNLKWIMSSNSIAVMPEPTYETWYMEGRLQPDVHYISIRKDYADLEEKLAYYMAHPEKAQEIIDQANAYTRQFRDQTKEDLISVLVLEKYFEYTNN</sequence>
<evidence type="ECO:0000313" key="4">
    <source>
        <dbReference type="Proteomes" id="UP000435036"/>
    </source>
</evidence>
<comment type="caution">
    <text evidence="3">The sequence shown here is derived from an EMBL/GenBank/DDBJ whole genome shotgun (WGS) entry which is preliminary data.</text>
</comment>
<keyword evidence="4" id="KW-1185">Reference proteome</keyword>
<keyword evidence="1" id="KW-0808">Transferase</keyword>
<dbReference type="InterPro" id="IPR051091">
    <property type="entry name" value="O-Glucosyltr/Glycosyltrsf_90"/>
</dbReference>
<dbReference type="OrthoDB" id="767964at2"/>
<evidence type="ECO:0000256" key="1">
    <source>
        <dbReference type="ARBA" id="ARBA00022679"/>
    </source>
</evidence>
<protein>
    <submittedName>
        <fullName evidence="3">Lipopolysaccharide biosynthesis protein</fullName>
    </submittedName>
</protein>
<dbReference type="Pfam" id="PF05686">
    <property type="entry name" value="Glyco_transf_90"/>
    <property type="match status" value="1"/>
</dbReference>
<feature type="domain" description="Glycosyl transferase CAP10" evidence="2">
    <location>
        <begin position="30"/>
        <end position="309"/>
    </location>
</feature>
<dbReference type="SMART" id="SM00672">
    <property type="entry name" value="CAP10"/>
    <property type="match status" value="1"/>
</dbReference>
<dbReference type="PANTHER" id="PTHR12203">
    <property type="entry name" value="KDEL LYS-ASP-GLU-LEU CONTAINING - RELATED"/>
    <property type="match status" value="1"/>
</dbReference>
<evidence type="ECO:0000313" key="3">
    <source>
        <dbReference type="EMBL" id="MVZ62270.1"/>
    </source>
</evidence>
<gene>
    <name evidence="3" type="ORF">GQF63_09580</name>
</gene>
<organism evidence="3 4">
    <name type="scientific">Sphingobacterium humi</name>
    <dbReference type="NCBI Taxonomy" id="1796905"/>
    <lineage>
        <taxon>Bacteria</taxon>
        <taxon>Pseudomonadati</taxon>
        <taxon>Bacteroidota</taxon>
        <taxon>Sphingobacteriia</taxon>
        <taxon>Sphingobacteriales</taxon>
        <taxon>Sphingobacteriaceae</taxon>
        <taxon>Sphingobacterium</taxon>
    </lineage>
</organism>
<dbReference type="EMBL" id="WSQA01000006">
    <property type="protein sequence ID" value="MVZ62270.1"/>
    <property type="molecule type" value="Genomic_DNA"/>
</dbReference>
<reference evidence="3 4" key="1">
    <citation type="submission" date="2019-12" db="EMBL/GenBank/DDBJ databases">
        <authorList>
            <person name="Dong K."/>
        </authorList>
    </citation>
    <scope>NUCLEOTIDE SEQUENCE [LARGE SCALE GENOMIC DNA]</scope>
    <source>
        <strain evidence="3 4">JCM 31225</strain>
    </source>
</reference>
<dbReference type="RefSeq" id="WP_160369012.1">
    <property type="nucleotide sequence ID" value="NZ_WSQA01000006.1"/>
</dbReference>
<dbReference type="AlphaFoldDB" id="A0A6N8KXR8"/>
<dbReference type="InterPro" id="IPR006598">
    <property type="entry name" value="CAP10"/>
</dbReference>
<evidence type="ECO:0000259" key="2">
    <source>
        <dbReference type="SMART" id="SM00672"/>
    </source>
</evidence>